<dbReference type="RefSeq" id="WP_307569190.1">
    <property type="nucleotide sequence ID" value="NZ_JAUSQU010000002.1"/>
</dbReference>
<reference evidence="1 2" key="1">
    <citation type="submission" date="2023-07" db="EMBL/GenBank/DDBJ databases">
        <title>Sequencing the genomes of 1000 actinobacteria strains.</title>
        <authorList>
            <person name="Klenk H.-P."/>
        </authorList>
    </citation>
    <scope>NUCLEOTIDE SEQUENCE [LARGE SCALE GENOMIC DNA]</scope>
    <source>
        <strain evidence="1 2">DSM 46740</strain>
    </source>
</reference>
<dbReference type="Proteomes" id="UP001225356">
    <property type="component" value="Unassembled WGS sequence"/>
</dbReference>
<sequence length="140" mass="15248">MAAAQEEPIWQPLSMLAVLSVHVKEGGTAAREHRAALEKGRFAPRVLDDATVARVKKVFTQTAEDNALFAEQGRRWAAEDLTPVQRNQVERYAALVAELQRETTAILALADELATTTIETVLATSDLELGVEALRRGGTP</sequence>
<comment type="caution">
    <text evidence="1">The sequence shown here is derived from an EMBL/GenBank/DDBJ whole genome shotgun (WGS) entry which is preliminary data.</text>
</comment>
<name>A0ABT9QU30_9ACTN</name>
<protein>
    <submittedName>
        <fullName evidence="1">Uncharacterized protein</fullName>
    </submittedName>
</protein>
<organism evidence="1 2">
    <name type="scientific">Streptosporangium lutulentum</name>
    <dbReference type="NCBI Taxonomy" id="1461250"/>
    <lineage>
        <taxon>Bacteria</taxon>
        <taxon>Bacillati</taxon>
        <taxon>Actinomycetota</taxon>
        <taxon>Actinomycetes</taxon>
        <taxon>Streptosporangiales</taxon>
        <taxon>Streptosporangiaceae</taxon>
        <taxon>Streptosporangium</taxon>
    </lineage>
</organism>
<evidence type="ECO:0000313" key="2">
    <source>
        <dbReference type="Proteomes" id="UP001225356"/>
    </source>
</evidence>
<evidence type="ECO:0000313" key="1">
    <source>
        <dbReference type="EMBL" id="MDP9850259.1"/>
    </source>
</evidence>
<proteinExistence type="predicted"/>
<dbReference type="EMBL" id="JAUSQU010000002">
    <property type="protein sequence ID" value="MDP9850259.1"/>
    <property type="molecule type" value="Genomic_DNA"/>
</dbReference>
<accession>A0ABT9QU30</accession>
<gene>
    <name evidence="1" type="ORF">J2853_009555</name>
</gene>
<keyword evidence="2" id="KW-1185">Reference proteome</keyword>